<feature type="domain" description="Galectin" evidence="4">
    <location>
        <begin position="66"/>
        <end position="198"/>
    </location>
</feature>
<evidence type="ECO:0000313" key="5">
    <source>
        <dbReference type="Proteomes" id="UP000492821"/>
    </source>
</evidence>
<dbReference type="PROSITE" id="PS51304">
    <property type="entry name" value="GALECTIN"/>
    <property type="match status" value="1"/>
</dbReference>
<dbReference type="SMART" id="SM00276">
    <property type="entry name" value="GLECT"/>
    <property type="match status" value="1"/>
</dbReference>
<keyword evidence="5" id="KW-1185">Reference proteome</keyword>
<dbReference type="SUPFAM" id="SSF49899">
    <property type="entry name" value="Concanavalin A-like lectins/glucanases"/>
    <property type="match status" value="2"/>
</dbReference>
<dbReference type="Proteomes" id="UP000492821">
    <property type="component" value="Unassembled WGS sequence"/>
</dbReference>
<sequence length="341" mass="39121">MNWPQLLTVVCLITTVNGQDPEPIPPLNDHACPRAAWLPEGDGFRYEEGQKSNVVPKKTFMGGHEYQYIYQHNLNYGQTLYFEGNLAFDNNRFEMNIIATSPPHVDDAVRIFHFKLLSDTNRFALNTFNNGWGDEEHCPIPTGFVRSERFNLKFHVTEESFKITMNGASPFCEYKHRLPANIYCFINILGKVEMITMRAGAPMIATPYKTQLPNNGLGLRDRIFLGCVATGSFEINFSNIKGELTMQCGFDFDGKRIYCIDYYDGRSHETQFGDGFPLKTEWEFELDFIPDGSGLVLSINNQYYKNFKRESDNPKEDYVNIQIEKAVSVYDFQVCPHARSP</sequence>
<keyword evidence="3" id="KW-0732">Signal</keyword>
<dbReference type="GO" id="GO:0030246">
    <property type="term" value="F:carbohydrate binding"/>
    <property type="evidence" value="ECO:0007669"/>
    <property type="project" value="UniProtKB-UniRule"/>
</dbReference>
<dbReference type="WBParaSite" id="Pan_g12482.t1">
    <property type="protein sequence ID" value="Pan_g12482.t1"/>
    <property type="gene ID" value="Pan_g12482"/>
</dbReference>
<dbReference type="Pfam" id="PF00337">
    <property type="entry name" value="Gal-bind_lectin"/>
    <property type="match status" value="2"/>
</dbReference>
<dbReference type="PANTHER" id="PTHR11346">
    <property type="entry name" value="GALECTIN"/>
    <property type="match status" value="1"/>
</dbReference>
<accession>A0A7E4UTA2</accession>
<feature type="chain" id="PRO_5028921544" description="Galectin" evidence="3">
    <location>
        <begin position="19"/>
        <end position="341"/>
    </location>
</feature>
<dbReference type="InterPro" id="IPR044156">
    <property type="entry name" value="Galectin-like"/>
</dbReference>
<organism evidence="5 6">
    <name type="scientific">Panagrellus redivivus</name>
    <name type="common">Microworm</name>
    <dbReference type="NCBI Taxonomy" id="6233"/>
    <lineage>
        <taxon>Eukaryota</taxon>
        <taxon>Metazoa</taxon>
        <taxon>Ecdysozoa</taxon>
        <taxon>Nematoda</taxon>
        <taxon>Chromadorea</taxon>
        <taxon>Rhabditida</taxon>
        <taxon>Tylenchina</taxon>
        <taxon>Panagrolaimomorpha</taxon>
        <taxon>Panagrolaimoidea</taxon>
        <taxon>Panagrolaimidae</taxon>
        <taxon>Panagrellus</taxon>
    </lineage>
</organism>
<dbReference type="InterPro" id="IPR013320">
    <property type="entry name" value="ConA-like_dom_sf"/>
</dbReference>
<evidence type="ECO:0000313" key="6">
    <source>
        <dbReference type="WBParaSite" id="Pan_g12482.t1"/>
    </source>
</evidence>
<dbReference type="Gene3D" id="2.60.120.200">
    <property type="match status" value="2"/>
</dbReference>
<feature type="signal peptide" evidence="3">
    <location>
        <begin position="1"/>
        <end position="18"/>
    </location>
</feature>
<reference evidence="5" key="1">
    <citation type="journal article" date="2013" name="Genetics">
        <title>The draft genome and transcriptome of Panagrellus redivivus are shaped by the harsh demands of a free-living lifestyle.</title>
        <authorList>
            <person name="Srinivasan J."/>
            <person name="Dillman A.R."/>
            <person name="Macchietto M.G."/>
            <person name="Heikkinen L."/>
            <person name="Lakso M."/>
            <person name="Fracchia K.M."/>
            <person name="Antoshechkin I."/>
            <person name="Mortazavi A."/>
            <person name="Wong G."/>
            <person name="Sternberg P.W."/>
        </authorList>
    </citation>
    <scope>NUCLEOTIDE SEQUENCE [LARGE SCALE GENOMIC DNA]</scope>
    <source>
        <strain evidence="5">MT8872</strain>
    </source>
</reference>
<evidence type="ECO:0000256" key="2">
    <source>
        <dbReference type="RuleBase" id="RU102079"/>
    </source>
</evidence>
<evidence type="ECO:0000256" key="3">
    <source>
        <dbReference type="SAM" id="SignalP"/>
    </source>
</evidence>
<evidence type="ECO:0000256" key="1">
    <source>
        <dbReference type="ARBA" id="ARBA00022734"/>
    </source>
</evidence>
<protein>
    <recommendedName>
        <fullName evidence="2">Galectin</fullName>
    </recommendedName>
</protein>
<dbReference type="SMART" id="SM00908">
    <property type="entry name" value="Gal-bind_lectin"/>
    <property type="match status" value="1"/>
</dbReference>
<name>A0A7E4UTA2_PANRE</name>
<evidence type="ECO:0000259" key="4">
    <source>
        <dbReference type="PROSITE" id="PS51304"/>
    </source>
</evidence>
<dbReference type="InterPro" id="IPR001079">
    <property type="entry name" value="Galectin_CRD"/>
</dbReference>
<keyword evidence="1 2" id="KW-0430">Lectin</keyword>
<dbReference type="AlphaFoldDB" id="A0A7E4UTA2"/>
<reference evidence="6" key="2">
    <citation type="submission" date="2020-10" db="UniProtKB">
        <authorList>
            <consortium name="WormBaseParasite"/>
        </authorList>
    </citation>
    <scope>IDENTIFICATION</scope>
</reference>
<proteinExistence type="predicted"/>
<dbReference type="PANTHER" id="PTHR11346:SF176">
    <property type="entry name" value="32 KDA BETA-GALACTOSIDE-BINDING LECTIN LEC-3"/>
    <property type="match status" value="1"/>
</dbReference>
<dbReference type="GO" id="GO:0016936">
    <property type="term" value="F:galactoside binding"/>
    <property type="evidence" value="ECO:0007669"/>
    <property type="project" value="TreeGrafter"/>
</dbReference>